<name>A0A8H4UCU2_9HYPO</name>
<dbReference type="OrthoDB" id="10062876at2759"/>
<evidence type="ECO:0000259" key="8">
    <source>
        <dbReference type="Pfam" id="PF00324"/>
    </source>
</evidence>
<dbReference type="PIRSF" id="PIRSF006060">
    <property type="entry name" value="AA_transporter"/>
    <property type="match status" value="1"/>
</dbReference>
<evidence type="ECO:0000313" key="10">
    <source>
        <dbReference type="Proteomes" id="UP000622797"/>
    </source>
</evidence>
<feature type="transmembrane region" description="Helical" evidence="7">
    <location>
        <begin position="379"/>
        <end position="401"/>
    </location>
</feature>
<evidence type="ECO:0000256" key="5">
    <source>
        <dbReference type="ARBA" id="ARBA00022989"/>
    </source>
</evidence>
<keyword evidence="3 7" id="KW-0812">Transmembrane</keyword>
<organism evidence="9 10">
    <name type="scientific">Fusarium sarcochroum</name>
    <dbReference type="NCBI Taxonomy" id="1208366"/>
    <lineage>
        <taxon>Eukaryota</taxon>
        <taxon>Fungi</taxon>
        <taxon>Dikarya</taxon>
        <taxon>Ascomycota</taxon>
        <taxon>Pezizomycotina</taxon>
        <taxon>Sordariomycetes</taxon>
        <taxon>Hypocreomycetidae</taxon>
        <taxon>Hypocreales</taxon>
        <taxon>Nectriaceae</taxon>
        <taxon>Fusarium</taxon>
        <taxon>Fusarium lateritium species complex</taxon>
    </lineage>
</organism>
<feature type="transmembrane region" description="Helical" evidence="7">
    <location>
        <begin position="459"/>
        <end position="478"/>
    </location>
</feature>
<reference evidence="9" key="2">
    <citation type="submission" date="2020-05" db="EMBL/GenBank/DDBJ databases">
        <authorList>
            <person name="Kim H.-S."/>
            <person name="Proctor R.H."/>
            <person name="Brown D.W."/>
        </authorList>
    </citation>
    <scope>NUCLEOTIDE SEQUENCE</scope>
    <source>
        <strain evidence="9">NRRL 20472</strain>
    </source>
</reference>
<evidence type="ECO:0000256" key="3">
    <source>
        <dbReference type="ARBA" id="ARBA00022692"/>
    </source>
</evidence>
<dbReference type="Proteomes" id="UP000622797">
    <property type="component" value="Unassembled WGS sequence"/>
</dbReference>
<dbReference type="EMBL" id="JABEXW010000006">
    <property type="protein sequence ID" value="KAF4973752.1"/>
    <property type="molecule type" value="Genomic_DNA"/>
</dbReference>
<comment type="subcellular location">
    <subcellularLocation>
        <location evidence="1">Membrane</location>
        <topology evidence="1">Multi-pass membrane protein</topology>
    </subcellularLocation>
</comment>
<keyword evidence="4" id="KW-0029">Amino-acid transport</keyword>
<comment type="caution">
    <text evidence="9">The sequence shown here is derived from an EMBL/GenBank/DDBJ whole genome shotgun (WGS) entry which is preliminary data.</text>
</comment>
<dbReference type="InterPro" id="IPR050524">
    <property type="entry name" value="APC_YAT"/>
</dbReference>
<feature type="transmembrane region" description="Helical" evidence="7">
    <location>
        <begin position="490"/>
        <end position="507"/>
    </location>
</feature>
<dbReference type="GO" id="GO:0016020">
    <property type="term" value="C:membrane"/>
    <property type="evidence" value="ECO:0007669"/>
    <property type="project" value="UniProtKB-SubCell"/>
</dbReference>
<keyword evidence="10" id="KW-1185">Reference proteome</keyword>
<feature type="transmembrane region" description="Helical" evidence="7">
    <location>
        <begin position="52"/>
        <end position="71"/>
    </location>
</feature>
<dbReference type="PANTHER" id="PTHR43341">
    <property type="entry name" value="AMINO ACID PERMEASE"/>
    <property type="match status" value="1"/>
</dbReference>
<feature type="transmembrane region" description="Helical" evidence="7">
    <location>
        <begin position="130"/>
        <end position="149"/>
    </location>
</feature>
<evidence type="ECO:0000256" key="6">
    <source>
        <dbReference type="ARBA" id="ARBA00023136"/>
    </source>
</evidence>
<feature type="transmembrane region" description="Helical" evidence="7">
    <location>
        <begin position="156"/>
        <end position="179"/>
    </location>
</feature>
<dbReference type="FunFam" id="1.20.1740.10:FF:000006">
    <property type="entry name" value="General amino acid permease"/>
    <property type="match status" value="1"/>
</dbReference>
<evidence type="ECO:0000256" key="7">
    <source>
        <dbReference type="SAM" id="Phobius"/>
    </source>
</evidence>
<keyword evidence="6 7" id="KW-0472">Membrane</keyword>
<evidence type="ECO:0000256" key="2">
    <source>
        <dbReference type="ARBA" id="ARBA00022448"/>
    </source>
</evidence>
<feature type="transmembrane region" description="Helical" evidence="7">
    <location>
        <begin position="77"/>
        <end position="94"/>
    </location>
</feature>
<evidence type="ECO:0000256" key="4">
    <source>
        <dbReference type="ARBA" id="ARBA00022970"/>
    </source>
</evidence>
<keyword evidence="5 7" id="KW-1133">Transmembrane helix</keyword>
<sequence length="563" mass="61814">MASHDEKNHGEGASLPDYKIERTQSGNGSLVQGTVTHTSQLHRKLGNRQIQLIAIGGSVGTAVFVSIGTGLAHGGPASLFLAYTLYSCMVGLVNNCMAEMAVYHPVSGAFIRMAGHWVDESFGFMVGWNFFLYEALLVPFEISALNLVLKFWRDDIPVAAVVAICIVLYGLINVGAVKWFGEAEFWLSIGKVILFFIVFFFTFITMVGGNPQKDAYGFRYWNNPGSFAEHITTGDLGRFEGFLGSLWIAAFTCVGPEYVSMIAGEAKLPRVYIKNAFKTTYIRFGIFFILSSLCVGIILPYNDPTLVSVTGGGEGAGTGAASPYVIAMGNLGIGVLPHIVNGLLVSSIFSAGNALTYYGTRSLYGLALEGQAPRFLLKCTSFGLPVYCLGIVMLFPFLAFLAVSNDSAVVLTWLTNIITAAQIIDHIVIAITYIFFYRACKAQGVDRKTLPYCGWFQPYSAYISSVFLICVVFCYGYTVFLPGNFTPDGFFTYYTMLILAPLTFFGWKFTKKTKFIKASEADLVWERPQIDAYEAAFEEVPVGFWTEIIQMFGFKRNKSTAAA</sequence>
<feature type="transmembrane region" description="Helical" evidence="7">
    <location>
        <begin position="185"/>
        <end position="209"/>
    </location>
</feature>
<dbReference type="PANTHER" id="PTHR43341:SF6">
    <property type="entry name" value="AMINO ACID TRANSPORTER (EUROFUNG)"/>
    <property type="match status" value="1"/>
</dbReference>
<accession>A0A8H4UCU2</accession>
<reference evidence="9" key="1">
    <citation type="journal article" date="2020" name="BMC Genomics">
        <title>Correction to: Identification and distribution of gene clusters required for synthesis of sphingolipid metabolism inhibitors in diverse species of the filamentous fungus Fusarium.</title>
        <authorList>
            <person name="Kim H.S."/>
            <person name="Lohmar J.M."/>
            <person name="Busman M."/>
            <person name="Brown D.W."/>
            <person name="Naumann T.A."/>
            <person name="Divon H.H."/>
            <person name="Lysoe E."/>
            <person name="Uhlig S."/>
            <person name="Proctor R.H."/>
        </authorList>
    </citation>
    <scope>NUCLEOTIDE SEQUENCE</scope>
    <source>
        <strain evidence="9">NRRL 20472</strain>
    </source>
</reference>
<feature type="domain" description="Amino acid permease/ SLC12A" evidence="8">
    <location>
        <begin position="50"/>
        <end position="515"/>
    </location>
</feature>
<evidence type="ECO:0000313" key="9">
    <source>
        <dbReference type="EMBL" id="KAF4973752.1"/>
    </source>
</evidence>
<dbReference type="Pfam" id="PF00324">
    <property type="entry name" value="AA_permease"/>
    <property type="match status" value="1"/>
</dbReference>
<dbReference type="AlphaFoldDB" id="A0A8H4UCU2"/>
<feature type="transmembrane region" description="Helical" evidence="7">
    <location>
        <begin position="280"/>
        <end position="301"/>
    </location>
</feature>
<dbReference type="GO" id="GO:0015171">
    <property type="term" value="F:amino acid transmembrane transporter activity"/>
    <property type="evidence" value="ECO:0007669"/>
    <property type="project" value="TreeGrafter"/>
</dbReference>
<feature type="transmembrane region" description="Helical" evidence="7">
    <location>
        <begin position="413"/>
        <end position="438"/>
    </location>
</feature>
<dbReference type="InterPro" id="IPR004841">
    <property type="entry name" value="AA-permease/SLC12A_dom"/>
</dbReference>
<keyword evidence="2" id="KW-0813">Transport</keyword>
<proteinExistence type="predicted"/>
<evidence type="ECO:0000256" key="1">
    <source>
        <dbReference type="ARBA" id="ARBA00004141"/>
    </source>
</evidence>
<gene>
    <name evidence="9" type="ORF">FSARC_60</name>
</gene>
<protein>
    <recommendedName>
        <fullName evidence="8">Amino acid permease/ SLC12A domain-containing protein</fullName>
    </recommendedName>
</protein>
<dbReference type="Gene3D" id="1.20.1740.10">
    <property type="entry name" value="Amino acid/polyamine transporter I"/>
    <property type="match status" value="1"/>
</dbReference>
<feature type="transmembrane region" description="Helical" evidence="7">
    <location>
        <begin position="338"/>
        <end position="358"/>
    </location>
</feature>